<dbReference type="AlphaFoldDB" id="A0A518HMX5"/>
<accession>A0A518HMX5</accession>
<keyword evidence="2" id="KW-1185">Reference proteome</keyword>
<sequence>MATSRTLFIPWDRAQSGTFASEHSDAAHSDKGSAHRKRKVTVICRDTPGKPLAKVGAGIGTRIHVVGHGAIGDPELGADHGTGAADVGIEELVDMMFEKGLKKYYLGTVACDVCYSAIGSPSYAKMLARELFKRGLKASCVLGYKGPLISTYHPASQQMLGGSKYTHRMVYEMDENDNRVAVHKSSKMQERFFGFN</sequence>
<organism evidence="1 2">
    <name type="scientific">Stieleria neptunia</name>
    <dbReference type="NCBI Taxonomy" id="2527979"/>
    <lineage>
        <taxon>Bacteria</taxon>
        <taxon>Pseudomonadati</taxon>
        <taxon>Planctomycetota</taxon>
        <taxon>Planctomycetia</taxon>
        <taxon>Pirellulales</taxon>
        <taxon>Pirellulaceae</taxon>
        <taxon>Stieleria</taxon>
    </lineage>
</organism>
<dbReference type="Proteomes" id="UP000319004">
    <property type="component" value="Chromosome"/>
</dbReference>
<evidence type="ECO:0000313" key="2">
    <source>
        <dbReference type="Proteomes" id="UP000319004"/>
    </source>
</evidence>
<dbReference type="OrthoDB" id="7067421at2"/>
<proteinExistence type="predicted"/>
<reference evidence="1 2" key="1">
    <citation type="submission" date="2019-03" db="EMBL/GenBank/DDBJ databases">
        <title>Deep-cultivation of Planctomycetes and their phenomic and genomic characterization uncovers novel biology.</title>
        <authorList>
            <person name="Wiegand S."/>
            <person name="Jogler M."/>
            <person name="Boedeker C."/>
            <person name="Pinto D."/>
            <person name="Vollmers J."/>
            <person name="Rivas-Marin E."/>
            <person name="Kohn T."/>
            <person name="Peeters S.H."/>
            <person name="Heuer A."/>
            <person name="Rast P."/>
            <person name="Oberbeckmann S."/>
            <person name="Bunk B."/>
            <person name="Jeske O."/>
            <person name="Meyerdierks A."/>
            <person name="Storesund J.E."/>
            <person name="Kallscheuer N."/>
            <person name="Luecker S."/>
            <person name="Lage O.M."/>
            <person name="Pohl T."/>
            <person name="Merkel B.J."/>
            <person name="Hornburger P."/>
            <person name="Mueller R.-W."/>
            <person name="Bruemmer F."/>
            <person name="Labrenz M."/>
            <person name="Spormann A.M."/>
            <person name="Op den Camp H."/>
            <person name="Overmann J."/>
            <person name="Amann R."/>
            <person name="Jetten M.S.M."/>
            <person name="Mascher T."/>
            <person name="Medema M.H."/>
            <person name="Devos D.P."/>
            <person name="Kaster A.-K."/>
            <person name="Ovreas L."/>
            <person name="Rohde M."/>
            <person name="Galperin M.Y."/>
            <person name="Jogler C."/>
        </authorList>
    </citation>
    <scope>NUCLEOTIDE SEQUENCE [LARGE SCALE GENOMIC DNA]</scope>
    <source>
        <strain evidence="1 2">Enr13</strain>
    </source>
</reference>
<name>A0A518HMX5_9BACT</name>
<protein>
    <submittedName>
        <fullName evidence="1">Uncharacterized protein</fullName>
    </submittedName>
</protein>
<dbReference type="RefSeq" id="WP_145385857.1">
    <property type="nucleotide sequence ID" value="NZ_CP037423.1"/>
</dbReference>
<gene>
    <name evidence="1" type="ORF">Enr13x_20310</name>
</gene>
<evidence type="ECO:0000313" key="1">
    <source>
        <dbReference type="EMBL" id="QDV42188.1"/>
    </source>
</evidence>
<dbReference type="KEGG" id="snep:Enr13x_20310"/>
<dbReference type="EMBL" id="CP037423">
    <property type="protein sequence ID" value="QDV42188.1"/>
    <property type="molecule type" value="Genomic_DNA"/>
</dbReference>